<proteinExistence type="predicted"/>
<dbReference type="InterPro" id="IPR018788">
    <property type="entry name" value="Proteasome_assmbl_chp_3"/>
</dbReference>
<accession>A0ABP1RY56</accession>
<dbReference type="Gene3D" id="3.30.230.90">
    <property type="match status" value="1"/>
</dbReference>
<organism evidence="1 2">
    <name type="scientific">Orchesella dallaii</name>
    <dbReference type="NCBI Taxonomy" id="48710"/>
    <lineage>
        <taxon>Eukaryota</taxon>
        <taxon>Metazoa</taxon>
        <taxon>Ecdysozoa</taxon>
        <taxon>Arthropoda</taxon>
        <taxon>Hexapoda</taxon>
        <taxon>Collembola</taxon>
        <taxon>Entomobryomorpha</taxon>
        <taxon>Entomobryoidea</taxon>
        <taxon>Orchesellidae</taxon>
        <taxon>Orchesellinae</taxon>
        <taxon>Orchesella</taxon>
    </lineage>
</organism>
<dbReference type="Pfam" id="PF10178">
    <property type="entry name" value="PAC3"/>
    <property type="match status" value="1"/>
</dbReference>
<sequence>MNCNKPKWKRDKDKNVRRSSNVLHMSHCPRSVVTAKSGVTIVLQSYSNRYFLIISEAGSQGLGTVIQVVKHQQTNGFEVGPNSTIYDVLIRFGNETPELLLAARMIASKVDFDKPVLFGLALRRFDKELCEEICEEVKNILKTF</sequence>
<dbReference type="EMBL" id="CAXLJM020000122">
    <property type="protein sequence ID" value="CAL8138304.1"/>
    <property type="molecule type" value="Genomic_DNA"/>
</dbReference>
<name>A0ABP1RY56_9HEXA</name>
<evidence type="ECO:0008006" key="3">
    <source>
        <dbReference type="Google" id="ProtNLM"/>
    </source>
</evidence>
<protein>
    <recommendedName>
        <fullName evidence="3">Proteasome assembly chaperone 3</fullName>
    </recommendedName>
</protein>
<dbReference type="Proteomes" id="UP001642540">
    <property type="component" value="Unassembled WGS sequence"/>
</dbReference>
<comment type="caution">
    <text evidence="1">The sequence shown here is derived from an EMBL/GenBank/DDBJ whole genome shotgun (WGS) entry which is preliminary data.</text>
</comment>
<evidence type="ECO:0000313" key="1">
    <source>
        <dbReference type="EMBL" id="CAL8138304.1"/>
    </source>
</evidence>
<evidence type="ECO:0000313" key="2">
    <source>
        <dbReference type="Proteomes" id="UP001642540"/>
    </source>
</evidence>
<keyword evidence="2" id="KW-1185">Reference proteome</keyword>
<reference evidence="1 2" key="1">
    <citation type="submission" date="2024-08" db="EMBL/GenBank/DDBJ databases">
        <authorList>
            <person name="Cucini C."/>
            <person name="Frati F."/>
        </authorList>
    </citation>
    <scope>NUCLEOTIDE SEQUENCE [LARGE SCALE GENOMIC DNA]</scope>
</reference>
<dbReference type="InterPro" id="IPR053720">
    <property type="entry name" value="Psm_Assembly_Chaperone"/>
</dbReference>
<gene>
    <name evidence="1" type="ORF">ODALV1_LOCUS27309</name>
</gene>